<dbReference type="PROSITE" id="PS50860">
    <property type="entry name" value="AA_TRNA_LIGASE_II_ALA"/>
    <property type="match status" value="1"/>
</dbReference>
<accession>A0A0S7BME8</accession>
<evidence type="ECO:0000256" key="13">
    <source>
        <dbReference type="HAMAP-Rule" id="MF_00036"/>
    </source>
</evidence>
<dbReference type="Gene3D" id="3.30.980.10">
    <property type="entry name" value="Threonyl-trna Synthetase, Chain A, domain 2"/>
    <property type="match status" value="1"/>
</dbReference>
<dbReference type="HAMAP" id="MF_00036_B">
    <property type="entry name" value="Ala_tRNA_synth_B"/>
    <property type="match status" value="1"/>
</dbReference>
<evidence type="ECO:0000256" key="3">
    <source>
        <dbReference type="ARBA" id="ARBA00022598"/>
    </source>
</evidence>
<sequence length="912" mass="101968">MQKEMSGNQIRQQFIDFFVNKGHTAVRSASLVPAGDKTLLFTNAGMVQFKDIFLGTDKRSYTRACDSQKCMRVAGKHNDLDDVGRDDSHHTFFEMLGNWSFGDYYKEEAISWAWELLTEVWKLDKDKLWTTCFQDDRGEIQPDSEAYEIWKKQPGINPEHVLFFGRKENFWEMADTGPCGPCSEIHIDLGPERCNKKNVPGHICRVNGDCSRYMELWNLVFIQYNRLNAETLVPLSQQFVDTGMGFERIVSVLQKTDSNYKTDLFSKMMSTIRQIAGTNLEQMHQNFTPYRVIADHARAASFLIADGVVPGNIGRNYVCRMIIRRAVRFGQQIGIKKPFMDKVAESVIESYKDAYPELAQMRSSILNAISWEENRFNKTLDNGIAQLNEIITLMKENRQTIVDGETCFDLYSTHGLPLEITFDIVREYGFDVDRNGFQKAAETHRIVSGGGKAMGQMGGEDADIYAMYLDHLKDQGLLTSDGVRYNPYDHHPIPSKLILLIHDKENVSEINEGDEAEVITDSTNFYLEMGGQVSDTGTIQGIGSDFLFEVTSIRRPCAGLIIHQGRVLKGNAKTGSEVMVAVDGNRRHDIMRNHTATHLLHAALHQVIGNQARQAGSLVAPDRLRFDFNSNQALTSEQIAEIEDIVNQKILDAIPVTTQIENLDDAIQEGVTALFNEKYGNEVRVVRIGLDQDDVISAELCGGTHVSNTSEIGLFMILSESSVATGIRRIEAVSGTVANVLSRKKISELREMSAILNVPMDGVLDRVDELQDQNHKAQKEITDLRNEIALKDFSEKMNQVQKIQDINFLGIHIPDVNPDTLRMMADKFRDENENAVAIFSTISDEKVVLIATVKESVIKRGIKAGDIVSSASSVVGGKGGGRPTMAQGGGKEIDKIPEALKAAEAYVKGKIN</sequence>
<dbReference type="InterPro" id="IPR018162">
    <property type="entry name" value="Ala-tRNA-ligase_IIc_anticod-bd"/>
</dbReference>
<dbReference type="GO" id="GO:0006419">
    <property type="term" value="P:alanyl-tRNA aminoacylation"/>
    <property type="evidence" value="ECO:0007669"/>
    <property type="project" value="UniProtKB-UniRule"/>
</dbReference>
<comment type="similarity">
    <text evidence="1 13">Belongs to the class-II aminoacyl-tRNA synthetase family.</text>
</comment>
<dbReference type="SUPFAM" id="SSF50447">
    <property type="entry name" value="Translation proteins"/>
    <property type="match status" value="1"/>
</dbReference>
<dbReference type="NCBIfam" id="TIGR00344">
    <property type="entry name" value="alaS"/>
    <property type="match status" value="1"/>
</dbReference>
<comment type="catalytic activity">
    <reaction evidence="12 13">
        <text>tRNA(Ala) + L-alanine + ATP = L-alanyl-tRNA(Ala) + AMP + diphosphate</text>
        <dbReference type="Rhea" id="RHEA:12540"/>
        <dbReference type="Rhea" id="RHEA-COMP:9657"/>
        <dbReference type="Rhea" id="RHEA-COMP:9923"/>
        <dbReference type="ChEBI" id="CHEBI:30616"/>
        <dbReference type="ChEBI" id="CHEBI:33019"/>
        <dbReference type="ChEBI" id="CHEBI:57972"/>
        <dbReference type="ChEBI" id="CHEBI:78442"/>
        <dbReference type="ChEBI" id="CHEBI:78497"/>
        <dbReference type="ChEBI" id="CHEBI:456215"/>
        <dbReference type="EC" id="6.1.1.7"/>
    </reaction>
</comment>
<dbReference type="OrthoDB" id="9803884at2"/>
<dbReference type="InterPro" id="IPR018164">
    <property type="entry name" value="Ala-tRNA-synth_IIc_N"/>
</dbReference>
<name>A0A0S7BME8_9CHLR</name>
<comment type="cofactor">
    <cofactor evidence="13">
        <name>Zn(2+)</name>
        <dbReference type="ChEBI" id="CHEBI:29105"/>
    </cofactor>
    <text evidence="13">Binds 1 zinc ion per subunit.</text>
</comment>
<comment type="domain">
    <text evidence="13">Consists of three domains; the N-terminal catalytic domain, the editing domain and the C-terminal C-Ala domain. The editing domain removes incorrectly charged amino acids, while the C-Ala domain, along with tRNA(Ala), serves as a bridge to cooperatively bring together the editing and aminoacylation centers thus stimulating deacylation of misacylated tRNAs.</text>
</comment>
<evidence type="ECO:0000256" key="2">
    <source>
        <dbReference type="ARBA" id="ARBA00022555"/>
    </source>
</evidence>
<evidence type="ECO:0000256" key="9">
    <source>
        <dbReference type="ARBA" id="ARBA00022917"/>
    </source>
</evidence>
<dbReference type="InterPro" id="IPR002318">
    <property type="entry name" value="Ala-tRNA-lgiase_IIc"/>
</dbReference>
<feature type="binding site" evidence="13">
    <location>
        <position position="598"/>
    </location>
    <ligand>
        <name>Zn(2+)</name>
        <dbReference type="ChEBI" id="CHEBI:29105"/>
    </ligand>
</feature>
<dbReference type="InterPro" id="IPR045864">
    <property type="entry name" value="aa-tRNA-synth_II/BPL/LPL"/>
</dbReference>
<dbReference type="InterPro" id="IPR003156">
    <property type="entry name" value="DHHA1_dom"/>
</dbReference>
<evidence type="ECO:0000256" key="1">
    <source>
        <dbReference type="ARBA" id="ARBA00008226"/>
    </source>
</evidence>
<dbReference type="SUPFAM" id="SSF55186">
    <property type="entry name" value="ThrRS/AlaRS common domain"/>
    <property type="match status" value="1"/>
</dbReference>
<evidence type="ECO:0000256" key="8">
    <source>
        <dbReference type="ARBA" id="ARBA00022884"/>
    </source>
</evidence>
<dbReference type="PRINTS" id="PR00980">
    <property type="entry name" value="TRNASYNTHALA"/>
</dbReference>
<dbReference type="InterPro" id="IPR018163">
    <property type="entry name" value="Thr/Ala-tRNA-synth_IIc_edit"/>
</dbReference>
<dbReference type="PATRIC" id="fig|1678840.3.peg.3021"/>
<dbReference type="STRING" id="1678840.ATC1_131538"/>
<keyword evidence="3 13" id="KW-0436">Ligase</keyword>
<evidence type="ECO:0000313" key="17">
    <source>
        <dbReference type="Proteomes" id="UP000053370"/>
    </source>
</evidence>
<dbReference type="EMBL" id="DF968181">
    <property type="protein sequence ID" value="GAP41546.1"/>
    <property type="molecule type" value="Genomic_DNA"/>
</dbReference>
<dbReference type="CDD" id="cd00673">
    <property type="entry name" value="AlaRS_core"/>
    <property type="match status" value="1"/>
</dbReference>
<dbReference type="PANTHER" id="PTHR11777">
    <property type="entry name" value="ALANYL-TRNA SYNTHETASE"/>
    <property type="match status" value="1"/>
</dbReference>
<dbReference type="EC" id="6.1.1.7" evidence="13"/>
<dbReference type="SUPFAM" id="SSF101353">
    <property type="entry name" value="Putative anticodon-binding domain of alanyl-tRNA synthetase (AlaRS)"/>
    <property type="match status" value="1"/>
</dbReference>
<keyword evidence="6 13" id="KW-0862">Zinc</keyword>
<dbReference type="FunFam" id="3.10.310.40:FF:000001">
    <property type="entry name" value="Alanine--tRNA ligase"/>
    <property type="match status" value="1"/>
</dbReference>
<organism evidence="16">
    <name type="scientific">Flexilinea flocculi</name>
    <dbReference type="NCBI Taxonomy" id="1678840"/>
    <lineage>
        <taxon>Bacteria</taxon>
        <taxon>Bacillati</taxon>
        <taxon>Chloroflexota</taxon>
        <taxon>Anaerolineae</taxon>
        <taxon>Anaerolineales</taxon>
        <taxon>Anaerolineaceae</taxon>
        <taxon>Flexilinea</taxon>
    </lineage>
</organism>
<protein>
    <recommendedName>
        <fullName evidence="13">Alanine--tRNA ligase</fullName>
        <ecNumber evidence="13">6.1.1.7</ecNumber>
    </recommendedName>
    <alternativeName>
        <fullName evidence="13">Alanyl-tRNA synthetase</fullName>
        <shortName evidence="13">AlaRS</shortName>
    </alternativeName>
</protein>
<dbReference type="InterPro" id="IPR012947">
    <property type="entry name" value="tRNA_SAD"/>
</dbReference>
<keyword evidence="4 13" id="KW-0479">Metal-binding</keyword>
<dbReference type="FunFam" id="3.30.930.10:FF:000004">
    <property type="entry name" value="Alanine--tRNA ligase"/>
    <property type="match status" value="1"/>
</dbReference>
<dbReference type="GO" id="GO:0005524">
    <property type="term" value="F:ATP binding"/>
    <property type="evidence" value="ECO:0007669"/>
    <property type="project" value="UniProtKB-UniRule"/>
</dbReference>
<keyword evidence="17" id="KW-1185">Reference proteome</keyword>
<dbReference type="RefSeq" id="WP_062282983.1">
    <property type="nucleotide sequence ID" value="NZ_DF968181.1"/>
</dbReference>
<keyword evidence="7 13" id="KW-0067">ATP-binding</keyword>
<evidence type="ECO:0000256" key="4">
    <source>
        <dbReference type="ARBA" id="ARBA00022723"/>
    </source>
</evidence>
<dbReference type="FunFam" id="3.30.980.10:FF:000004">
    <property type="entry name" value="Alanine--tRNA ligase, cytoplasmic"/>
    <property type="match status" value="1"/>
</dbReference>
<keyword evidence="14" id="KW-0175">Coiled coil</keyword>
<dbReference type="Gene3D" id="3.10.310.40">
    <property type="match status" value="1"/>
</dbReference>
<comment type="function">
    <text evidence="11 13">Catalyzes the attachment of alanine to tRNA(Ala) in a two-step reaction: alanine is first activated by ATP to form Ala-AMP and then transferred to the acceptor end of tRNA(Ala). Also edits incorrectly charged Ser-tRNA(Ala) and Gly-tRNA(Ala) via its editing domain.</text>
</comment>
<keyword evidence="2 13" id="KW-0820">tRNA-binding</keyword>
<keyword evidence="10 13" id="KW-0030">Aminoacyl-tRNA synthetase</keyword>
<comment type="subcellular location">
    <subcellularLocation>
        <location evidence="13">Cytoplasm</location>
    </subcellularLocation>
</comment>
<evidence type="ECO:0000256" key="14">
    <source>
        <dbReference type="SAM" id="Coils"/>
    </source>
</evidence>
<keyword evidence="9 13" id="KW-0648">Protein biosynthesis</keyword>
<feature type="domain" description="Alanyl-transfer RNA synthetases family profile" evidence="15">
    <location>
        <begin position="5"/>
        <end position="744"/>
    </location>
</feature>
<dbReference type="InterPro" id="IPR023033">
    <property type="entry name" value="Ala_tRNA_ligase_euk/bac"/>
</dbReference>
<feature type="binding site" evidence="13">
    <location>
        <position position="701"/>
    </location>
    <ligand>
        <name>Zn(2+)</name>
        <dbReference type="ChEBI" id="CHEBI:29105"/>
    </ligand>
</feature>
<evidence type="ECO:0000256" key="10">
    <source>
        <dbReference type="ARBA" id="ARBA00023146"/>
    </source>
</evidence>
<dbReference type="Gene3D" id="6.10.250.550">
    <property type="match status" value="1"/>
</dbReference>
<dbReference type="InterPro" id="IPR018165">
    <property type="entry name" value="Ala-tRNA-synth_IIc_core"/>
</dbReference>
<dbReference type="GO" id="GO:0004813">
    <property type="term" value="F:alanine-tRNA ligase activity"/>
    <property type="evidence" value="ECO:0007669"/>
    <property type="project" value="UniProtKB-UniRule"/>
</dbReference>
<dbReference type="InterPro" id="IPR009000">
    <property type="entry name" value="Transl_B-barrel_sf"/>
</dbReference>
<dbReference type="PANTHER" id="PTHR11777:SF9">
    <property type="entry name" value="ALANINE--TRNA LIGASE, CYTOPLASMIC"/>
    <property type="match status" value="1"/>
</dbReference>
<dbReference type="Gene3D" id="3.30.930.10">
    <property type="entry name" value="Bira Bifunctional Protein, Domain 2"/>
    <property type="match status" value="1"/>
</dbReference>
<evidence type="ECO:0000256" key="12">
    <source>
        <dbReference type="ARBA" id="ARBA00048300"/>
    </source>
</evidence>
<keyword evidence="8 13" id="KW-0694">RNA-binding</keyword>
<dbReference type="Gene3D" id="3.30.54.20">
    <property type="match status" value="1"/>
</dbReference>
<dbReference type="InterPro" id="IPR050058">
    <property type="entry name" value="Ala-tRNA_ligase"/>
</dbReference>
<feature type="binding site" evidence="13">
    <location>
        <position position="705"/>
    </location>
    <ligand>
        <name>Zn(2+)</name>
        <dbReference type="ChEBI" id="CHEBI:29105"/>
    </ligand>
</feature>
<dbReference type="AlphaFoldDB" id="A0A0S7BME8"/>
<gene>
    <name evidence="13" type="primary">alaS</name>
    <name evidence="16" type="ORF">ATC1_131538</name>
</gene>
<dbReference type="Gene3D" id="2.40.30.130">
    <property type="match status" value="1"/>
</dbReference>
<keyword evidence="13" id="KW-0963">Cytoplasm</keyword>
<evidence type="ECO:0000256" key="7">
    <source>
        <dbReference type="ARBA" id="ARBA00022840"/>
    </source>
</evidence>
<dbReference type="GO" id="GO:0000049">
    <property type="term" value="F:tRNA binding"/>
    <property type="evidence" value="ECO:0007669"/>
    <property type="project" value="UniProtKB-KW"/>
</dbReference>
<dbReference type="Pfam" id="PF01411">
    <property type="entry name" value="tRNA-synt_2c"/>
    <property type="match status" value="1"/>
</dbReference>
<dbReference type="GO" id="GO:0002161">
    <property type="term" value="F:aminoacyl-tRNA deacylase activity"/>
    <property type="evidence" value="ECO:0007669"/>
    <property type="project" value="TreeGrafter"/>
</dbReference>
<evidence type="ECO:0000256" key="6">
    <source>
        <dbReference type="ARBA" id="ARBA00022833"/>
    </source>
</evidence>
<dbReference type="Pfam" id="PF02272">
    <property type="entry name" value="DHHA1"/>
    <property type="match status" value="1"/>
</dbReference>
<dbReference type="Pfam" id="PF07973">
    <property type="entry name" value="tRNA_SAD"/>
    <property type="match status" value="1"/>
</dbReference>
<reference evidence="16" key="1">
    <citation type="journal article" date="2015" name="Genome Announc.">
        <title>Draft Genome Sequence of Anaerolineae Strain TC1, a Novel Isolate from a Methanogenic Wastewater Treatment System.</title>
        <authorList>
            <person name="Matsuura N."/>
            <person name="Tourlousse D.M."/>
            <person name="Sun L."/>
            <person name="Toyonaga M."/>
            <person name="Kuroda K."/>
            <person name="Ohashi A."/>
            <person name="Cruz R."/>
            <person name="Yamaguchi T."/>
            <person name="Sekiguchi Y."/>
        </authorList>
    </citation>
    <scope>NUCLEOTIDE SEQUENCE [LARGE SCALE GENOMIC DNA]</scope>
    <source>
        <strain evidence="16">TC1</strain>
    </source>
</reference>
<evidence type="ECO:0000259" key="15">
    <source>
        <dbReference type="PROSITE" id="PS50860"/>
    </source>
</evidence>
<evidence type="ECO:0000256" key="5">
    <source>
        <dbReference type="ARBA" id="ARBA00022741"/>
    </source>
</evidence>
<dbReference type="GO" id="GO:0008270">
    <property type="term" value="F:zinc ion binding"/>
    <property type="evidence" value="ECO:0007669"/>
    <property type="project" value="UniProtKB-UniRule"/>
</dbReference>
<proteinExistence type="inferred from homology"/>
<dbReference type="SUPFAM" id="SSF55681">
    <property type="entry name" value="Class II aaRS and biotin synthetases"/>
    <property type="match status" value="1"/>
</dbReference>
<dbReference type="GO" id="GO:0005829">
    <property type="term" value="C:cytosol"/>
    <property type="evidence" value="ECO:0007669"/>
    <property type="project" value="TreeGrafter"/>
</dbReference>
<keyword evidence="5 13" id="KW-0547">Nucleotide-binding</keyword>
<dbReference type="Proteomes" id="UP000053370">
    <property type="component" value="Unassembled WGS sequence"/>
</dbReference>
<feature type="coiled-coil region" evidence="14">
    <location>
        <begin position="760"/>
        <end position="787"/>
    </location>
</feature>
<evidence type="ECO:0000256" key="11">
    <source>
        <dbReference type="ARBA" id="ARBA00024779"/>
    </source>
</evidence>
<dbReference type="SMART" id="SM00863">
    <property type="entry name" value="tRNA_SAD"/>
    <property type="match status" value="1"/>
</dbReference>
<feature type="binding site" evidence="13">
    <location>
        <position position="594"/>
    </location>
    <ligand>
        <name>Zn(2+)</name>
        <dbReference type="ChEBI" id="CHEBI:29105"/>
    </ligand>
</feature>
<evidence type="ECO:0000313" key="16">
    <source>
        <dbReference type="EMBL" id="GAP41546.1"/>
    </source>
</evidence>